<protein>
    <submittedName>
        <fullName evidence="5">Putative relaxin receptor 2-like</fullName>
    </submittedName>
</protein>
<dbReference type="Gene3D" id="4.10.400.10">
    <property type="entry name" value="Low-density Lipoprotein Receptor"/>
    <property type="match status" value="1"/>
</dbReference>
<dbReference type="SMART" id="SM00192">
    <property type="entry name" value="LDLa"/>
    <property type="match status" value="1"/>
</dbReference>
<dbReference type="SUPFAM" id="SSF52058">
    <property type="entry name" value="L domain-like"/>
    <property type="match status" value="1"/>
</dbReference>
<dbReference type="GO" id="GO:0005615">
    <property type="term" value="C:extracellular space"/>
    <property type="evidence" value="ECO:0007669"/>
    <property type="project" value="TreeGrafter"/>
</dbReference>
<dbReference type="PANTHER" id="PTHR24373">
    <property type="entry name" value="SLIT RELATED LEUCINE-RICH REPEAT NEURONAL PROTEIN"/>
    <property type="match status" value="1"/>
</dbReference>
<dbReference type="SUPFAM" id="SSF57424">
    <property type="entry name" value="LDL receptor-like module"/>
    <property type="match status" value="1"/>
</dbReference>
<dbReference type="PROSITE" id="PS01209">
    <property type="entry name" value="LDLRA_1"/>
    <property type="match status" value="1"/>
</dbReference>
<dbReference type="InterPro" id="IPR002172">
    <property type="entry name" value="LDrepeatLR_classA_rpt"/>
</dbReference>
<dbReference type="OrthoDB" id="6022531at2759"/>
<evidence type="ECO:0000256" key="3">
    <source>
        <dbReference type="PROSITE-ProRule" id="PRU00124"/>
    </source>
</evidence>
<evidence type="ECO:0000313" key="5">
    <source>
        <dbReference type="EMBL" id="ROT82706.1"/>
    </source>
</evidence>
<dbReference type="STRING" id="6689.A0A3R7PU69"/>
<dbReference type="InterPro" id="IPR023415">
    <property type="entry name" value="LDLR_class-A_CS"/>
</dbReference>
<dbReference type="AlphaFoldDB" id="A0A3R7PU69"/>
<dbReference type="Pfam" id="PF00057">
    <property type="entry name" value="Ldl_recept_a"/>
    <property type="match status" value="1"/>
</dbReference>
<dbReference type="InterPro" id="IPR001611">
    <property type="entry name" value="Leu-rich_rpt"/>
</dbReference>
<dbReference type="EMBL" id="QCYY01000784">
    <property type="protein sequence ID" value="ROT82706.1"/>
    <property type="molecule type" value="Genomic_DNA"/>
</dbReference>
<feature type="compositionally biased region" description="Basic and acidic residues" evidence="4">
    <location>
        <begin position="1"/>
        <end position="11"/>
    </location>
</feature>
<evidence type="ECO:0000256" key="1">
    <source>
        <dbReference type="ARBA" id="ARBA00022729"/>
    </source>
</evidence>
<gene>
    <name evidence="5" type="ORF">C7M84_024128</name>
</gene>
<dbReference type="Gene3D" id="3.80.10.10">
    <property type="entry name" value="Ribonuclease Inhibitor"/>
    <property type="match status" value="1"/>
</dbReference>
<proteinExistence type="predicted"/>
<dbReference type="InterPro" id="IPR036055">
    <property type="entry name" value="LDL_receptor-like_sf"/>
</dbReference>
<reference evidence="5 6" key="1">
    <citation type="submission" date="2018-04" db="EMBL/GenBank/DDBJ databases">
        <authorList>
            <person name="Zhang X."/>
            <person name="Yuan J."/>
            <person name="Li F."/>
            <person name="Xiang J."/>
        </authorList>
    </citation>
    <scope>NUCLEOTIDE SEQUENCE [LARGE SCALE GENOMIC DNA]</scope>
    <source>
        <tissue evidence="5">Muscle</tissue>
    </source>
</reference>
<organism evidence="5 6">
    <name type="scientific">Penaeus vannamei</name>
    <name type="common">Whiteleg shrimp</name>
    <name type="synonym">Litopenaeus vannamei</name>
    <dbReference type="NCBI Taxonomy" id="6689"/>
    <lineage>
        <taxon>Eukaryota</taxon>
        <taxon>Metazoa</taxon>
        <taxon>Ecdysozoa</taxon>
        <taxon>Arthropoda</taxon>
        <taxon>Crustacea</taxon>
        <taxon>Multicrustacea</taxon>
        <taxon>Malacostraca</taxon>
        <taxon>Eumalacostraca</taxon>
        <taxon>Eucarida</taxon>
        <taxon>Decapoda</taxon>
        <taxon>Dendrobranchiata</taxon>
        <taxon>Penaeoidea</taxon>
        <taxon>Penaeidae</taxon>
        <taxon>Penaeus</taxon>
    </lineage>
</organism>
<feature type="disulfide bond" evidence="3">
    <location>
        <begin position="89"/>
        <end position="104"/>
    </location>
</feature>
<keyword evidence="1" id="KW-0732">Signal</keyword>
<comment type="caution">
    <text evidence="3">Lacks conserved residue(s) required for the propagation of feature annotation.</text>
</comment>
<dbReference type="PANTHER" id="PTHR24373:SF383">
    <property type="entry name" value="LEUCINE-RICH REPEAT-CONTAINING PROTEIN 15-LIKE"/>
    <property type="match status" value="1"/>
</dbReference>
<accession>A0A3R7PU69</accession>
<reference evidence="5 6" key="2">
    <citation type="submission" date="2019-01" db="EMBL/GenBank/DDBJ databases">
        <title>The decoding of complex shrimp genome reveals the adaptation for benthos swimmer, frequently molting mechanism and breeding impact on genome.</title>
        <authorList>
            <person name="Sun Y."/>
            <person name="Gao Y."/>
            <person name="Yu Y."/>
        </authorList>
    </citation>
    <scope>NUCLEOTIDE SEQUENCE [LARGE SCALE GENOMIC DNA]</scope>
    <source>
        <tissue evidence="5">Muscle</tissue>
    </source>
</reference>
<dbReference type="PROSITE" id="PS50068">
    <property type="entry name" value="LDLRA_2"/>
    <property type="match status" value="1"/>
</dbReference>
<evidence type="ECO:0000256" key="2">
    <source>
        <dbReference type="ARBA" id="ARBA00023157"/>
    </source>
</evidence>
<sequence length="216" mass="23768">AGGERGPEARHFPHASPALASPHIAPPPLTMGVNSRNIAAYGRAGLVLLLGRFSSAAILKPVFEDGSCERGWFSCGDNGTHCIEQRFLCNQEEECPEGEDEEGCVNDKGDNQVMKKILSKAVFPWQDRHRCSLTKYPSACVCRKLTMLHCPGIDILEVPQDIDPAVTALLLQNNSISLSRNSFSRYPQLTLLHLESNNLTQLPDGAFHGLNHLRRL</sequence>
<feature type="non-terminal residue" evidence="5">
    <location>
        <position position="1"/>
    </location>
</feature>
<keyword evidence="6" id="KW-1185">Reference proteome</keyword>
<dbReference type="InterPro" id="IPR050328">
    <property type="entry name" value="Dev_Immune_Receptor"/>
</dbReference>
<dbReference type="InterPro" id="IPR032675">
    <property type="entry name" value="LRR_dom_sf"/>
</dbReference>
<dbReference type="Pfam" id="PF13855">
    <property type="entry name" value="LRR_8"/>
    <property type="match status" value="1"/>
</dbReference>
<keyword evidence="5" id="KW-0675">Receptor</keyword>
<dbReference type="Proteomes" id="UP000283509">
    <property type="component" value="Unassembled WGS sequence"/>
</dbReference>
<evidence type="ECO:0000313" key="6">
    <source>
        <dbReference type="Proteomes" id="UP000283509"/>
    </source>
</evidence>
<dbReference type="GO" id="GO:0031012">
    <property type="term" value="C:extracellular matrix"/>
    <property type="evidence" value="ECO:0007669"/>
    <property type="project" value="TreeGrafter"/>
</dbReference>
<evidence type="ECO:0000256" key="4">
    <source>
        <dbReference type="SAM" id="MobiDB-lite"/>
    </source>
</evidence>
<feature type="region of interest" description="Disordered" evidence="4">
    <location>
        <begin position="1"/>
        <end position="23"/>
    </location>
</feature>
<name>A0A3R7PU69_PENVA</name>
<keyword evidence="2 3" id="KW-1015">Disulfide bond</keyword>
<comment type="caution">
    <text evidence="5">The sequence shown here is derived from an EMBL/GenBank/DDBJ whole genome shotgun (WGS) entry which is preliminary data.</text>
</comment>